<accession>S9PKI4</accession>
<dbReference type="EMBL" id="ANAH02000005">
    <property type="protein sequence ID" value="EPX63521.1"/>
    <property type="molecule type" value="Genomic_DNA"/>
</dbReference>
<dbReference type="Pfam" id="PF08238">
    <property type="entry name" value="Sel1"/>
    <property type="match status" value="3"/>
</dbReference>
<dbReference type="PROSITE" id="PS51257">
    <property type="entry name" value="PROKAR_LIPOPROTEIN"/>
    <property type="match status" value="1"/>
</dbReference>
<reference evidence="3" key="1">
    <citation type="submission" date="2013-05" db="EMBL/GenBank/DDBJ databases">
        <title>Genome assembly of Cystobacter fuscus DSM 2262.</title>
        <authorList>
            <person name="Sharma G."/>
            <person name="Khatri I."/>
            <person name="Kaur C."/>
            <person name="Mayilraj S."/>
            <person name="Subramanian S."/>
        </authorList>
    </citation>
    <scope>NUCLEOTIDE SEQUENCE [LARGE SCALE GENOMIC DNA]</scope>
    <source>
        <strain evidence="3">DSM 2262</strain>
    </source>
</reference>
<dbReference type="SUPFAM" id="SSF81901">
    <property type="entry name" value="HCP-like"/>
    <property type="match status" value="1"/>
</dbReference>
<comment type="similarity">
    <text evidence="1">Belongs to the hcp beta-lactamase family.</text>
</comment>
<dbReference type="PANTHER" id="PTHR13891">
    <property type="entry name" value="CYTOCHROME C OXIDASE ASSEMBLY FACTOR 7"/>
    <property type="match status" value="1"/>
</dbReference>
<gene>
    <name evidence="3" type="ORF">D187_005927</name>
</gene>
<dbReference type="eggNOG" id="COG0790">
    <property type="taxonomic scope" value="Bacteria"/>
</dbReference>
<sequence length="170" mass="17514">MRGDTVDEEEGMQGIWRAVWLSFLLGACAEKPAPPAAQDKSAAALAAQDAACPGGTVKGCVEAGAEAERKGEVTRAVELYTRGCEAGVARVCNVLGTLVWQGRGVSADPARAYSLYMRACEGGDAAGCFSAAICHRTGACAEKNDAEATKLLRRACEGGDSRACANLGGR</sequence>
<evidence type="ECO:0000256" key="1">
    <source>
        <dbReference type="ARBA" id="ARBA00008486"/>
    </source>
</evidence>
<dbReference type="Proteomes" id="UP000011682">
    <property type="component" value="Unassembled WGS sequence"/>
</dbReference>
<keyword evidence="4" id="KW-1185">Reference proteome</keyword>
<dbReference type="AlphaFoldDB" id="S9PKI4"/>
<organism evidence="3 4">
    <name type="scientific">Cystobacter fuscus (strain ATCC 25194 / DSM 2262 / NBRC 100088 / M29)</name>
    <dbReference type="NCBI Taxonomy" id="1242864"/>
    <lineage>
        <taxon>Bacteria</taxon>
        <taxon>Pseudomonadati</taxon>
        <taxon>Myxococcota</taxon>
        <taxon>Myxococcia</taxon>
        <taxon>Myxococcales</taxon>
        <taxon>Cystobacterineae</taxon>
        <taxon>Archangiaceae</taxon>
        <taxon>Cystobacter</taxon>
    </lineage>
</organism>
<evidence type="ECO:0000256" key="2">
    <source>
        <dbReference type="ARBA" id="ARBA00022737"/>
    </source>
</evidence>
<dbReference type="Gene3D" id="1.25.40.10">
    <property type="entry name" value="Tetratricopeptide repeat domain"/>
    <property type="match status" value="1"/>
</dbReference>
<dbReference type="SMART" id="SM00671">
    <property type="entry name" value="SEL1"/>
    <property type="match status" value="2"/>
</dbReference>
<dbReference type="InterPro" id="IPR011990">
    <property type="entry name" value="TPR-like_helical_dom_sf"/>
</dbReference>
<comment type="caution">
    <text evidence="3">The sequence shown here is derived from an EMBL/GenBank/DDBJ whole genome shotgun (WGS) entry which is preliminary data.</text>
</comment>
<dbReference type="PANTHER" id="PTHR13891:SF1">
    <property type="entry name" value="CYTOCHROME C OXIDASE ASSEMBLY FACTOR 7"/>
    <property type="match status" value="1"/>
</dbReference>
<name>S9PKI4_CYSF2</name>
<protein>
    <submittedName>
        <fullName evidence="3">Uncharacterized protein</fullName>
    </submittedName>
</protein>
<evidence type="ECO:0000313" key="4">
    <source>
        <dbReference type="Proteomes" id="UP000011682"/>
    </source>
</evidence>
<proteinExistence type="inferred from homology"/>
<dbReference type="InterPro" id="IPR040239">
    <property type="entry name" value="HcpB-like"/>
</dbReference>
<keyword evidence="2" id="KW-0677">Repeat</keyword>
<evidence type="ECO:0000313" key="3">
    <source>
        <dbReference type="EMBL" id="EPX63521.1"/>
    </source>
</evidence>
<dbReference type="InterPro" id="IPR006597">
    <property type="entry name" value="Sel1-like"/>
</dbReference>